<dbReference type="PANTHER" id="PTHR43273:SF3">
    <property type="entry name" value="ANAEROBIC SULFATASE-MATURATING ENZYME HOMOLOG ASLB-RELATED"/>
    <property type="match status" value="1"/>
</dbReference>
<evidence type="ECO:0000256" key="1">
    <source>
        <dbReference type="ARBA" id="ARBA00001966"/>
    </source>
</evidence>
<name>A0A0A2GN49_9PORP</name>
<evidence type="ECO:0000313" key="10">
    <source>
        <dbReference type="Proteomes" id="UP000030146"/>
    </source>
</evidence>
<dbReference type="InterPro" id="IPR007197">
    <property type="entry name" value="rSAM"/>
</dbReference>
<keyword evidence="3" id="KW-0949">S-adenosyl-L-methionine</keyword>
<keyword evidence="10" id="KW-1185">Reference proteome</keyword>
<dbReference type="GO" id="GO:0051539">
    <property type="term" value="F:4 iron, 4 sulfur cluster binding"/>
    <property type="evidence" value="ECO:0007669"/>
    <property type="project" value="UniProtKB-KW"/>
</dbReference>
<dbReference type="EMBL" id="JRAK01000144">
    <property type="protein sequence ID" value="KGN84506.1"/>
    <property type="molecule type" value="Genomic_DNA"/>
</dbReference>
<proteinExistence type="inferred from homology"/>
<dbReference type="InterPro" id="IPR026407">
    <property type="entry name" value="SAM_GG-Bacter"/>
</dbReference>
<dbReference type="GO" id="GO:0046872">
    <property type="term" value="F:metal ion binding"/>
    <property type="evidence" value="ECO:0007669"/>
    <property type="project" value="UniProtKB-KW"/>
</dbReference>
<comment type="cofactor">
    <cofactor evidence="1">
        <name>[4Fe-4S] cluster</name>
        <dbReference type="ChEBI" id="CHEBI:49883"/>
    </cofactor>
</comment>
<keyword evidence="2" id="KW-0004">4Fe-4S</keyword>
<organism evidence="9 10">
    <name type="scientific">Porphyromonas gulae</name>
    <dbReference type="NCBI Taxonomy" id="111105"/>
    <lineage>
        <taxon>Bacteria</taxon>
        <taxon>Pseudomonadati</taxon>
        <taxon>Bacteroidota</taxon>
        <taxon>Bacteroidia</taxon>
        <taxon>Bacteroidales</taxon>
        <taxon>Porphyromonadaceae</taxon>
        <taxon>Porphyromonas</taxon>
    </lineage>
</organism>
<dbReference type="NCBIfam" id="TIGR04148">
    <property type="entry name" value="GG_samocin_CFB"/>
    <property type="match status" value="1"/>
</dbReference>
<dbReference type="Pfam" id="PF04055">
    <property type="entry name" value="Radical_SAM"/>
    <property type="match status" value="1"/>
</dbReference>
<dbReference type="GO" id="GO:0016491">
    <property type="term" value="F:oxidoreductase activity"/>
    <property type="evidence" value="ECO:0007669"/>
    <property type="project" value="InterPro"/>
</dbReference>
<comment type="caution">
    <text evidence="9">The sequence shown here is derived from an EMBL/GenBank/DDBJ whole genome shotgun (WGS) entry which is preliminary data.</text>
</comment>
<dbReference type="InterPro" id="IPR013785">
    <property type="entry name" value="Aldolase_TIM"/>
</dbReference>
<feature type="domain" description="Radical SAM core" evidence="8">
    <location>
        <begin position="13"/>
        <end position="264"/>
    </location>
</feature>
<dbReference type="CDD" id="cd01335">
    <property type="entry name" value="Radical_SAM"/>
    <property type="match status" value="1"/>
</dbReference>
<dbReference type="PANTHER" id="PTHR43273">
    <property type="entry name" value="ANAEROBIC SULFATASE-MATURATING ENZYME HOMOLOG ASLB-RELATED"/>
    <property type="match status" value="1"/>
</dbReference>
<gene>
    <name evidence="9" type="ORF">HR15_10995</name>
</gene>
<dbReference type="AlphaFoldDB" id="A0A0A2GN49"/>
<dbReference type="SFLD" id="SFLDG01067">
    <property type="entry name" value="SPASM/twitch_domain_containing"/>
    <property type="match status" value="1"/>
</dbReference>
<dbReference type="SFLD" id="SFLDG01384">
    <property type="entry name" value="thioether_bond_formation_requi"/>
    <property type="match status" value="1"/>
</dbReference>
<accession>A0A0A2GN49</accession>
<dbReference type="Gene3D" id="3.20.20.70">
    <property type="entry name" value="Aldolase class I"/>
    <property type="match status" value="1"/>
</dbReference>
<evidence type="ECO:0000259" key="8">
    <source>
        <dbReference type="PROSITE" id="PS51918"/>
    </source>
</evidence>
<protein>
    <submittedName>
        <fullName evidence="9">Radical SAM protein</fullName>
    </submittedName>
</protein>
<dbReference type="Proteomes" id="UP000030146">
    <property type="component" value="Unassembled WGS sequence"/>
</dbReference>
<dbReference type="RefSeq" id="WP_039426573.1">
    <property type="nucleotide sequence ID" value="NZ_JRAK01000144.1"/>
</dbReference>
<dbReference type="SFLD" id="SFLDS00029">
    <property type="entry name" value="Radical_SAM"/>
    <property type="match status" value="1"/>
</dbReference>
<evidence type="ECO:0000256" key="6">
    <source>
        <dbReference type="ARBA" id="ARBA00023014"/>
    </source>
</evidence>
<evidence type="ECO:0000313" key="9">
    <source>
        <dbReference type="EMBL" id="KGN84506.1"/>
    </source>
</evidence>
<evidence type="ECO:0000256" key="4">
    <source>
        <dbReference type="ARBA" id="ARBA00022723"/>
    </source>
</evidence>
<dbReference type="InterPro" id="IPR058240">
    <property type="entry name" value="rSAM_sf"/>
</dbReference>
<keyword evidence="6" id="KW-0411">Iron-sulfur</keyword>
<comment type="similarity">
    <text evidence="7">Belongs to the radical SAM superfamily. Anaerobic sulfatase-maturating enzyme family.</text>
</comment>
<evidence type="ECO:0000256" key="3">
    <source>
        <dbReference type="ARBA" id="ARBA00022691"/>
    </source>
</evidence>
<evidence type="ECO:0000256" key="2">
    <source>
        <dbReference type="ARBA" id="ARBA00022485"/>
    </source>
</evidence>
<dbReference type="SUPFAM" id="SSF102114">
    <property type="entry name" value="Radical SAM enzymes"/>
    <property type="match status" value="1"/>
</dbReference>
<dbReference type="InterPro" id="IPR000385">
    <property type="entry name" value="MoaA_NifB_PqqE_Fe-S-bd_CS"/>
</dbReference>
<keyword evidence="5" id="KW-0408">Iron</keyword>
<reference evidence="9 10" key="1">
    <citation type="submission" date="2014-08" db="EMBL/GenBank/DDBJ databases">
        <title>Porphyromonas gulae strain:COT-052_OH3439 Genome sequencing.</title>
        <authorList>
            <person name="Wallis C."/>
            <person name="Deusch O."/>
            <person name="O'Flynn C."/>
            <person name="Davis I."/>
            <person name="Jospin G."/>
            <person name="Darling A.E."/>
            <person name="Coil D.A."/>
            <person name="Alexiev A."/>
            <person name="Horsfall A."/>
            <person name="Kirkwood N."/>
            <person name="Harris S."/>
            <person name="Eisen J.A."/>
        </authorList>
    </citation>
    <scope>NUCLEOTIDE SEQUENCE [LARGE SCALE GENOMIC DNA]</scope>
    <source>
        <strain evidence="10">COT-052 OH3439</strain>
    </source>
</reference>
<sequence>MKQLTAQDIKLFFANTQQITFEVTERCNLNCKYCGYGSLYNNKDPRHNGNLTKTNALALLKNIKELWGNGYDASGPSVIHVSFYGGEPLLNMELIRQVVDYVESDMRNDSKKFVYSMTTNATLLRRYIDYLVEKNFHLLISLDGDEYANSYRVDRREHPAFSQIIENVDYVQATYPDFFLSNVTFNSVITNRTTVNSTMLYIQERYGKSPSTSEINNVGINPLMLNTFKEMYRSKNDDLKIQEKHAPNSFELASNFERVAKYFQMYSEYFFSDYNELLYLSNTNKSKPPTGTCLPFTKKIFVTVNGKIFPCERIGAAYSLGQIENGELQIDYQNIADKYNSYYSKISPVCSKCSDYKGCLNCFFNTGQLVSPKAACNYFVTPKEFQILQEEIYAFVRAYPESYEYIMTKYEII</sequence>
<keyword evidence="4" id="KW-0479">Metal-binding</keyword>
<dbReference type="SFLD" id="SFLDG01386">
    <property type="entry name" value="main_SPASM_domain-containing"/>
    <property type="match status" value="1"/>
</dbReference>
<dbReference type="PROSITE" id="PS51918">
    <property type="entry name" value="RADICAL_SAM"/>
    <property type="match status" value="1"/>
</dbReference>
<dbReference type="PROSITE" id="PS01305">
    <property type="entry name" value="MOAA_NIFB_PQQE"/>
    <property type="match status" value="1"/>
</dbReference>
<evidence type="ECO:0000256" key="7">
    <source>
        <dbReference type="ARBA" id="ARBA00023601"/>
    </source>
</evidence>
<dbReference type="InterPro" id="IPR023867">
    <property type="entry name" value="Sulphatase_maturase_rSAM"/>
</dbReference>
<evidence type="ECO:0000256" key="5">
    <source>
        <dbReference type="ARBA" id="ARBA00023004"/>
    </source>
</evidence>